<sequence>MSTASSKPERMSSLINVDEARETLDMLATAAYLLPEEGSAAPAR</sequence>
<dbReference type="Proteomes" id="UP001501475">
    <property type="component" value="Unassembled WGS sequence"/>
</dbReference>
<name>A0ABN2KIN1_9MICO</name>
<protein>
    <submittedName>
        <fullName evidence="1">Uncharacterized protein</fullName>
    </submittedName>
</protein>
<proteinExistence type="predicted"/>
<gene>
    <name evidence="1" type="ORF">GCM10009810_15910</name>
</gene>
<dbReference type="EMBL" id="BAAAPN010000041">
    <property type="protein sequence ID" value="GAA1757261.1"/>
    <property type="molecule type" value="Genomic_DNA"/>
</dbReference>
<evidence type="ECO:0000313" key="1">
    <source>
        <dbReference type="EMBL" id="GAA1757261.1"/>
    </source>
</evidence>
<evidence type="ECO:0000313" key="2">
    <source>
        <dbReference type="Proteomes" id="UP001501475"/>
    </source>
</evidence>
<organism evidence="1 2">
    <name type="scientific">Nostocoides vanveenii</name>
    <dbReference type="NCBI Taxonomy" id="330835"/>
    <lineage>
        <taxon>Bacteria</taxon>
        <taxon>Bacillati</taxon>
        <taxon>Actinomycetota</taxon>
        <taxon>Actinomycetes</taxon>
        <taxon>Micrococcales</taxon>
        <taxon>Intrasporangiaceae</taxon>
        <taxon>Nostocoides</taxon>
    </lineage>
</organism>
<comment type="caution">
    <text evidence="1">The sequence shown here is derived from an EMBL/GenBank/DDBJ whole genome shotgun (WGS) entry which is preliminary data.</text>
</comment>
<accession>A0ABN2KIN1</accession>
<reference evidence="1 2" key="1">
    <citation type="journal article" date="2019" name="Int. J. Syst. Evol. Microbiol.">
        <title>The Global Catalogue of Microorganisms (GCM) 10K type strain sequencing project: providing services to taxonomists for standard genome sequencing and annotation.</title>
        <authorList>
            <consortium name="The Broad Institute Genomics Platform"/>
            <consortium name="The Broad Institute Genome Sequencing Center for Infectious Disease"/>
            <person name="Wu L."/>
            <person name="Ma J."/>
        </authorList>
    </citation>
    <scope>NUCLEOTIDE SEQUENCE [LARGE SCALE GENOMIC DNA]</scope>
    <source>
        <strain evidence="1 2">JCM 15591</strain>
    </source>
</reference>
<keyword evidence="2" id="KW-1185">Reference proteome</keyword>